<dbReference type="EMBL" id="JAODUP010000242">
    <property type="protein sequence ID" value="KAK2155358.1"/>
    <property type="molecule type" value="Genomic_DNA"/>
</dbReference>
<evidence type="ECO:0000256" key="3">
    <source>
        <dbReference type="ARBA" id="ARBA00022694"/>
    </source>
</evidence>
<dbReference type="AlphaFoldDB" id="A0AAD9JLE0"/>
<dbReference type="Pfam" id="PF16198">
    <property type="entry name" value="TruB_C_2"/>
    <property type="match status" value="1"/>
</dbReference>
<evidence type="ECO:0000256" key="2">
    <source>
        <dbReference type="ARBA" id="ARBA00012787"/>
    </source>
</evidence>
<dbReference type="InterPro" id="IPR014780">
    <property type="entry name" value="tRNA_psdUridine_synth_TruB"/>
</dbReference>
<name>A0AAD9JLE0_9ANNE</name>
<reference evidence="8" key="1">
    <citation type="journal article" date="2023" name="Mol. Biol. Evol.">
        <title>Third-Generation Sequencing Reveals the Adaptive Role of the Epigenome in Three Deep-Sea Polychaetes.</title>
        <authorList>
            <person name="Perez M."/>
            <person name="Aroh O."/>
            <person name="Sun Y."/>
            <person name="Lan Y."/>
            <person name="Juniper S.K."/>
            <person name="Young C.R."/>
            <person name="Angers B."/>
            <person name="Qian P.Y."/>
        </authorList>
    </citation>
    <scope>NUCLEOTIDE SEQUENCE</scope>
    <source>
        <strain evidence="8">P08H-3</strain>
    </source>
</reference>
<evidence type="ECO:0000259" key="7">
    <source>
        <dbReference type="Pfam" id="PF16198"/>
    </source>
</evidence>
<dbReference type="PANTHER" id="PTHR13767:SF2">
    <property type="entry name" value="PSEUDOURIDYLATE SYNTHASE TRUB1"/>
    <property type="match status" value="1"/>
</dbReference>
<dbReference type="SUPFAM" id="SSF55120">
    <property type="entry name" value="Pseudouridine synthase"/>
    <property type="match status" value="1"/>
</dbReference>
<keyword evidence="9" id="KW-1185">Reference proteome</keyword>
<dbReference type="Proteomes" id="UP001208570">
    <property type="component" value="Unassembled WGS sequence"/>
</dbReference>
<comment type="caution">
    <text evidence="8">The sequence shown here is derived from an EMBL/GenBank/DDBJ whole genome shotgun (WGS) entry which is preliminary data.</text>
</comment>
<dbReference type="GO" id="GO:0003723">
    <property type="term" value="F:RNA binding"/>
    <property type="evidence" value="ECO:0007669"/>
    <property type="project" value="InterPro"/>
</dbReference>
<feature type="domain" description="Pseudouridine synthase II N-terminal" evidence="6">
    <location>
        <begin position="55"/>
        <end position="116"/>
    </location>
</feature>
<dbReference type="GO" id="GO:0160148">
    <property type="term" value="F:tRNA pseudouridine(55) synthase activity"/>
    <property type="evidence" value="ECO:0007669"/>
    <property type="project" value="UniProtKB-EC"/>
</dbReference>
<dbReference type="PANTHER" id="PTHR13767">
    <property type="entry name" value="TRNA-PSEUDOURIDINE SYNTHASE"/>
    <property type="match status" value="1"/>
</dbReference>
<keyword evidence="5" id="KW-0732">Signal</keyword>
<dbReference type="GO" id="GO:0005634">
    <property type="term" value="C:nucleus"/>
    <property type="evidence" value="ECO:0007669"/>
    <property type="project" value="TreeGrafter"/>
</dbReference>
<accession>A0AAD9JLE0</accession>
<dbReference type="GO" id="GO:1990481">
    <property type="term" value="P:mRNA pseudouridine synthesis"/>
    <property type="evidence" value="ECO:0007669"/>
    <property type="project" value="TreeGrafter"/>
</dbReference>
<dbReference type="EC" id="5.4.99.25" evidence="2"/>
<comment type="similarity">
    <text evidence="1">Belongs to the pseudouridine synthase TruB family.</text>
</comment>
<feature type="signal peptide" evidence="5">
    <location>
        <begin position="1"/>
        <end position="20"/>
    </location>
</feature>
<dbReference type="InterPro" id="IPR032819">
    <property type="entry name" value="TruB_C"/>
</dbReference>
<feature type="chain" id="PRO_5042291853" description="tRNA pseudouridine(55) synthase" evidence="5">
    <location>
        <begin position="21"/>
        <end position="200"/>
    </location>
</feature>
<dbReference type="InterPro" id="IPR002501">
    <property type="entry name" value="PsdUridine_synth_N"/>
</dbReference>
<keyword evidence="4" id="KW-0413">Isomerase</keyword>
<dbReference type="Gene3D" id="3.30.2350.10">
    <property type="entry name" value="Pseudouridine synthase"/>
    <property type="match status" value="2"/>
</dbReference>
<dbReference type="InterPro" id="IPR020103">
    <property type="entry name" value="PsdUridine_synth_cat_dom_sf"/>
</dbReference>
<feature type="domain" description="tRNA pseudouridylate synthase B C-terminal" evidence="7">
    <location>
        <begin position="129"/>
        <end position="169"/>
    </location>
</feature>
<dbReference type="Pfam" id="PF01509">
    <property type="entry name" value="TruB_N"/>
    <property type="match status" value="1"/>
</dbReference>
<evidence type="ECO:0000256" key="4">
    <source>
        <dbReference type="ARBA" id="ARBA00023235"/>
    </source>
</evidence>
<protein>
    <recommendedName>
        <fullName evidence="2">tRNA pseudouridine(55) synthase</fullName>
        <ecNumber evidence="2">5.4.99.25</ecNumber>
    </recommendedName>
</protein>
<evidence type="ECO:0000259" key="6">
    <source>
        <dbReference type="Pfam" id="PF01509"/>
    </source>
</evidence>
<evidence type="ECO:0000256" key="1">
    <source>
        <dbReference type="ARBA" id="ARBA00008999"/>
    </source>
</evidence>
<evidence type="ECO:0000313" key="8">
    <source>
        <dbReference type="EMBL" id="KAK2155358.1"/>
    </source>
</evidence>
<keyword evidence="3" id="KW-0819">tRNA processing</keyword>
<sequence>MSVAIIIRAAVMSLLHGVFAVLKPKGITCAELGNKIKELLLNDVPYEKQLWFSTAMRLGHGGTLDMNAYGVLAIGMGAGCKQLKQFLFGPKEYRCTAILGIETDTYNETGNITGKRPYEIKCGPGFYVRSLVHDLGRALDTCSHIADLERTKHGIFTKADALDMSDITMDNVRHAISKAAQQCNRSSSFTSPNRDGHRSR</sequence>
<organism evidence="8 9">
    <name type="scientific">Paralvinella palmiformis</name>
    <dbReference type="NCBI Taxonomy" id="53620"/>
    <lineage>
        <taxon>Eukaryota</taxon>
        <taxon>Metazoa</taxon>
        <taxon>Spiralia</taxon>
        <taxon>Lophotrochozoa</taxon>
        <taxon>Annelida</taxon>
        <taxon>Polychaeta</taxon>
        <taxon>Sedentaria</taxon>
        <taxon>Canalipalpata</taxon>
        <taxon>Terebellida</taxon>
        <taxon>Terebelliformia</taxon>
        <taxon>Alvinellidae</taxon>
        <taxon>Paralvinella</taxon>
    </lineage>
</organism>
<proteinExistence type="inferred from homology"/>
<evidence type="ECO:0000313" key="9">
    <source>
        <dbReference type="Proteomes" id="UP001208570"/>
    </source>
</evidence>
<dbReference type="GO" id="GO:0006400">
    <property type="term" value="P:tRNA modification"/>
    <property type="evidence" value="ECO:0007669"/>
    <property type="project" value="TreeGrafter"/>
</dbReference>
<gene>
    <name evidence="8" type="ORF">LSH36_242g07027</name>
</gene>
<evidence type="ECO:0000256" key="5">
    <source>
        <dbReference type="SAM" id="SignalP"/>
    </source>
</evidence>